<protein>
    <submittedName>
        <fullName evidence="1">Uncharacterized protein</fullName>
    </submittedName>
</protein>
<dbReference type="EMBL" id="CM045882">
    <property type="protein sequence ID" value="KAI7935792.1"/>
    <property type="molecule type" value="Genomic_DNA"/>
</dbReference>
<comment type="caution">
    <text evidence="1">The sequence shown here is derived from an EMBL/GenBank/DDBJ whole genome shotgun (WGS) entry which is preliminary data.</text>
</comment>
<reference evidence="1 2" key="3">
    <citation type="journal article" date="2022" name="Microbiol. Spectr.">
        <title>Folding features and dynamics of 3D genome architecture in plant fungal pathogens.</title>
        <authorList>
            <person name="Xia C."/>
        </authorList>
    </citation>
    <scope>NUCLEOTIDE SEQUENCE [LARGE SCALE GENOMIC DNA]</scope>
    <source>
        <strain evidence="1 2">93-210</strain>
    </source>
</reference>
<keyword evidence="2" id="KW-1185">Reference proteome</keyword>
<evidence type="ECO:0000313" key="2">
    <source>
        <dbReference type="Proteomes" id="UP001060170"/>
    </source>
</evidence>
<reference evidence="2" key="1">
    <citation type="journal article" date="2018" name="BMC Genomics">
        <title>Genomic insights into host adaptation between the wheat stripe rust pathogen (Puccinia striiformis f. sp. tritici) and the barley stripe rust pathogen (Puccinia striiformis f. sp. hordei).</title>
        <authorList>
            <person name="Xia C."/>
            <person name="Wang M."/>
            <person name="Yin C."/>
            <person name="Cornejo O.E."/>
            <person name="Hulbert S.H."/>
            <person name="Chen X."/>
        </authorList>
    </citation>
    <scope>NUCLEOTIDE SEQUENCE [LARGE SCALE GENOMIC DNA]</scope>
    <source>
        <strain evidence="2">93-210</strain>
    </source>
</reference>
<reference evidence="2" key="2">
    <citation type="journal article" date="2018" name="Mol. Plant Microbe Interact.">
        <title>Genome sequence resources for the wheat stripe rust pathogen (Puccinia striiformis f. sp. tritici) and the barley stripe rust pathogen (Puccinia striiformis f. sp. hordei).</title>
        <authorList>
            <person name="Xia C."/>
            <person name="Wang M."/>
            <person name="Yin C."/>
            <person name="Cornejo O.E."/>
            <person name="Hulbert S.H."/>
            <person name="Chen X."/>
        </authorList>
    </citation>
    <scope>NUCLEOTIDE SEQUENCE [LARGE SCALE GENOMIC DNA]</scope>
    <source>
        <strain evidence="2">93-210</strain>
    </source>
</reference>
<proteinExistence type="predicted"/>
<gene>
    <name evidence="1" type="ORF">MJO28_016663</name>
</gene>
<name>A0ACC0DNW8_9BASI</name>
<dbReference type="Proteomes" id="UP001060170">
    <property type="component" value="Chromosome 18"/>
</dbReference>
<sequence>MTSIRCIELKRDPVQSEISISTSIKLIHDKHDPDISRHPSLRDHTPRQIYLTTSDRKAKSINSLLITQVLG</sequence>
<accession>A0ACC0DNW8</accession>
<organism evidence="1 2">
    <name type="scientific">Puccinia striiformis f. sp. tritici</name>
    <dbReference type="NCBI Taxonomy" id="168172"/>
    <lineage>
        <taxon>Eukaryota</taxon>
        <taxon>Fungi</taxon>
        <taxon>Dikarya</taxon>
        <taxon>Basidiomycota</taxon>
        <taxon>Pucciniomycotina</taxon>
        <taxon>Pucciniomycetes</taxon>
        <taxon>Pucciniales</taxon>
        <taxon>Pucciniaceae</taxon>
        <taxon>Puccinia</taxon>
    </lineage>
</organism>
<evidence type="ECO:0000313" key="1">
    <source>
        <dbReference type="EMBL" id="KAI7935792.1"/>
    </source>
</evidence>